<evidence type="ECO:0000313" key="5">
    <source>
        <dbReference type="EMBL" id="KAE9989712.1"/>
    </source>
</evidence>
<comment type="caution">
    <text evidence="4">The sequence shown here is derived from an EMBL/GenBank/DDBJ whole genome shotgun (WGS) entry which is preliminary data.</text>
</comment>
<dbReference type="PANTHER" id="PTHR47942">
    <property type="entry name" value="TETRATRICOPEPTIDE REPEAT (TPR)-LIKE SUPERFAMILY PROTEIN-RELATED"/>
    <property type="match status" value="1"/>
</dbReference>
<feature type="compositionally biased region" description="Polar residues" evidence="3">
    <location>
        <begin position="66"/>
        <end position="78"/>
    </location>
</feature>
<dbReference type="AlphaFoldDB" id="A0A8H3U4B0"/>
<evidence type="ECO:0000313" key="7">
    <source>
        <dbReference type="Proteomes" id="UP000490939"/>
    </source>
</evidence>
<dbReference type="Pfam" id="PF13041">
    <property type="entry name" value="PPR_2"/>
    <property type="match status" value="1"/>
</dbReference>
<dbReference type="PROSITE" id="PS51375">
    <property type="entry name" value="PPR"/>
    <property type="match status" value="3"/>
</dbReference>
<dbReference type="Proteomes" id="UP000433883">
    <property type="component" value="Unassembled WGS sequence"/>
</dbReference>
<gene>
    <name evidence="4" type="ORF">BLS_001019</name>
    <name evidence="5" type="ORF">EG327_002354</name>
</gene>
<keyword evidence="1" id="KW-0677">Repeat</keyword>
<accession>A0A8H3U4B0</accession>
<reference evidence="4 6" key="1">
    <citation type="submission" date="2019-11" db="EMBL/GenBank/DDBJ databases">
        <title>Venturia inaequalis Genome Resource.</title>
        <authorList>
            <person name="Lichtner F.J."/>
        </authorList>
    </citation>
    <scope>NUCLEOTIDE SEQUENCE [LARGE SCALE GENOMIC DNA]</scope>
    <source>
        <strain evidence="4">Bline_iso_100314</strain>
        <strain evidence="5 7">DMI_063113</strain>
    </source>
</reference>
<dbReference type="InterPro" id="IPR011990">
    <property type="entry name" value="TPR-like_helical_dom_sf"/>
</dbReference>
<dbReference type="NCBIfam" id="TIGR00756">
    <property type="entry name" value="PPR"/>
    <property type="match status" value="1"/>
</dbReference>
<feature type="repeat" description="PPR" evidence="2">
    <location>
        <begin position="703"/>
        <end position="737"/>
    </location>
</feature>
<sequence>MLTAWVCSSCRRELRRRPIRLPTPQCPSRATFVSLANVVPPTLDEQQRKPSSSPTSQRPPPPNLGAISSLSAISNARPSKSPIEESFANKDAPPQSGRYSRGTSANPIDAEAAVRLRNLESLRLFRPPETPRDAPPAEELPQTHHEQHPPPPRILSDRPRISSRPTLEDIIPPQAPLQPPIKAPAIPPHTQLRMHMDNPLKSDRDIWHFFKQRMHGDPSETWVTYGTTGQKVGRGLEQSGSVFNLFLLRMTKTWNKESPKDQAPSIVARKLDELSILRPIWYVGAVWELLFRAEKAIQKGDEETAALFREEILRLWAGLFKNWVKPNLHTNFYTGGSIDWSGLPDPGWLSFKPMANEHNTKQLDVRLYGLLRQMPGMRRDYLAAAALVTSDLMCRQLPSLRASEAFDLEYRPFFELLIKILTGSRLDNVLRFLSDGQMEPKRRIDSAQFDPMLDRIRGANMRATIAATSDSVEAFAYGRVGMNAEKQQDLDLAICKQIGRRLEKQEHSQLIQMWDELRNDFDTAKSPISNIVYDNLIYAFDKLSRPDLSNIVWNHMVASGVKPNADQWRKLLQGRGRDPETMEKVWRHMLAAGIKPDLEAWNSRIQSLLLWGATAEQGLVALDEMTKAWLAAVDKMWPHEKGVQSTRPALSLIGDFPNAPRPNNYTLNACVSGLVNRRFGKQKRVDLIPVVFQWADGLQIPPDVITYNTLIDMCIKDGNMTEVKELMVQMGKQNIQPDSVTFTMLMNHIFEPLTGAVSFEDQEEAVGSLLNLMDSTGLKKDKFVYSTLINGLLKAHKNVLGANLVLEAMIKQGVKVTPHDWTAFITYYFKEAEDNGGSPNFAAIEAIWNRVQSTGGVIDRILYDRLIEGYARFGEVDLALHFLKRMAKDALKPGWPCLTAVIETLLNRGRMDLAAEIVHDVEHSEGYLPHGVGLDHAKFNPDRNLFWQAVVGAGLREMPSVPLQEKGHINADI</sequence>
<feature type="repeat" description="PPR" evidence="2">
    <location>
        <begin position="781"/>
        <end position="816"/>
    </location>
</feature>
<evidence type="ECO:0000313" key="4">
    <source>
        <dbReference type="EMBL" id="KAE9961984.1"/>
    </source>
</evidence>
<dbReference type="PANTHER" id="PTHR47942:SF63">
    <property type="entry name" value="PENTATRICOPEPTIDE REPEAT-CONTAINING PROTEIN"/>
    <property type="match status" value="1"/>
</dbReference>
<dbReference type="Pfam" id="PF01535">
    <property type="entry name" value="PPR"/>
    <property type="match status" value="1"/>
</dbReference>
<evidence type="ECO:0008006" key="8">
    <source>
        <dbReference type="Google" id="ProtNLM"/>
    </source>
</evidence>
<dbReference type="Proteomes" id="UP000490939">
    <property type="component" value="Unassembled WGS sequence"/>
</dbReference>
<dbReference type="EMBL" id="WNWQ01001209">
    <property type="protein sequence ID" value="KAE9961984.1"/>
    <property type="molecule type" value="Genomic_DNA"/>
</dbReference>
<dbReference type="EMBL" id="WNWR01000172">
    <property type="protein sequence ID" value="KAE9989712.1"/>
    <property type="molecule type" value="Genomic_DNA"/>
</dbReference>
<evidence type="ECO:0000256" key="3">
    <source>
        <dbReference type="SAM" id="MobiDB-lite"/>
    </source>
</evidence>
<feature type="repeat" description="PPR" evidence="2">
    <location>
        <begin position="859"/>
        <end position="893"/>
    </location>
</feature>
<dbReference type="InterPro" id="IPR002885">
    <property type="entry name" value="PPR_rpt"/>
</dbReference>
<proteinExistence type="predicted"/>
<keyword evidence="7" id="KW-1185">Reference proteome</keyword>
<evidence type="ECO:0000256" key="2">
    <source>
        <dbReference type="PROSITE-ProRule" id="PRU00708"/>
    </source>
</evidence>
<dbReference type="OrthoDB" id="185373at2759"/>
<feature type="region of interest" description="Disordered" evidence="3">
    <location>
        <begin position="123"/>
        <end position="181"/>
    </location>
</feature>
<protein>
    <recommendedName>
        <fullName evidence="8">Pentatricopeptide repeat-containing protein</fullName>
    </recommendedName>
</protein>
<name>A0A8H3U4B0_VENIN</name>
<dbReference type="InterPro" id="IPR051222">
    <property type="entry name" value="PPR/CCM1_RNA-binding"/>
</dbReference>
<dbReference type="Gene3D" id="1.25.40.10">
    <property type="entry name" value="Tetratricopeptide repeat domain"/>
    <property type="match status" value="3"/>
</dbReference>
<organism evidence="4 6">
    <name type="scientific">Venturia inaequalis</name>
    <name type="common">Apple scab fungus</name>
    <dbReference type="NCBI Taxonomy" id="5025"/>
    <lineage>
        <taxon>Eukaryota</taxon>
        <taxon>Fungi</taxon>
        <taxon>Dikarya</taxon>
        <taxon>Ascomycota</taxon>
        <taxon>Pezizomycotina</taxon>
        <taxon>Dothideomycetes</taxon>
        <taxon>Pleosporomycetidae</taxon>
        <taxon>Venturiales</taxon>
        <taxon>Venturiaceae</taxon>
        <taxon>Venturia</taxon>
    </lineage>
</organism>
<evidence type="ECO:0000313" key="6">
    <source>
        <dbReference type="Proteomes" id="UP000433883"/>
    </source>
</evidence>
<feature type="compositionally biased region" description="Polar residues" evidence="3">
    <location>
        <begin position="97"/>
        <end position="106"/>
    </location>
</feature>
<feature type="region of interest" description="Disordered" evidence="3">
    <location>
        <begin position="43"/>
        <end position="106"/>
    </location>
</feature>
<evidence type="ECO:0000256" key="1">
    <source>
        <dbReference type="ARBA" id="ARBA00022737"/>
    </source>
</evidence>